<reference evidence="2 3" key="1">
    <citation type="submission" date="2024-08" db="EMBL/GenBank/DDBJ databases">
        <authorList>
            <person name="Cucini C."/>
            <person name="Frati F."/>
        </authorList>
    </citation>
    <scope>NUCLEOTIDE SEQUENCE [LARGE SCALE GENOMIC DNA]</scope>
</reference>
<evidence type="ECO:0000256" key="1">
    <source>
        <dbReference type="SAM" id="MobiDB-lite"/>
    </source>
</evidence>
<evidence type="ECO:0000313" key="3">
    <source>
        <dbReference type="Proteomes" id="UP001642540"/>
    </source>
</evidence>
<comment type="caution">
    <text evidence="2">The sequence shown here is derived from an EMBL/GenBank/DDBJ whole genome shotgun (WGS) entry which is preliminary data.</text>
</comment>
<evidence type="ECO:0000313" key="2">
    <source>
        <dbReference type="EMBL" id="CAL8148960.1"/>
    </source>
</evidence>
<name>A0ABP1SAT3_9HEXA</name>
<gene>
    <name evidence="2" type="ORF">ODALV1_LOCUS31585</name>
</gene>
<dbReference type="Proteomes" id="UP001642540">
    <property type="component" value="Unassembled WGS sequence"/>
</dbReference>
<proteinExistence type="predicted"/>
<accession>A0ABP1SAT3</accession>
<organism evidence="2 3">
    <name type="scientific">Orchesella dallaii</name>
    <dbReference type="NCBI Taxonomy" id="48710"/>
    <lineage>
        <taxon>Eukaryota</taxon>
        <taxon>Metazoa</taxon>
        <taxon>Ecdysozoa</taxon>
        <taxon>Arthropoda</taxon>
        <taxon>Hexapoda</taxon>
        <taxon>Collembola</taxon>
        <taxon>Entomobryomorpha</taxon>
        <taxon>Entomobryoidea</taxon>
        <taxon>Orchesellidae</taxon>
        <taxon>Orchesellinae</taxon>
        <taxon>Orchesella</taxon>
    </lineage>
</organism>
<protein>
    <submittedName>
        <fullName evidence="2">Uncharacterized protein</fullName>
    </submittedName>
</protein>
<dbReference type="EMBL" id="CAXLJM020000183">
    <property type="protein sequence ID" value="CAL8148960.1"/>
    <property type="molecule type" value="Genomic_DNA"/>
</dbReference>
<sequence length="105" mass="11734">MRISNQDAIEDECSGGGYPRSRELRQNLFSHMSGEKKSEGTCAEWTTQKGGGKRKALPSSEATVMLASPPANPIEIVRHSVHGIHKRKLSEKYQRLLTDNLNQEQ</sequence>
<keyword evidence="3" id="KW-1185">Reference proteome</keyword>
<feature type="region of interest" description="Disordered" evidence="1">
    <location>
        <begin position="1"/>
        <end position="57"/>
    </location>
</feature>